<dbReference type="InterPro" id="IPR000477">
    <property type="entry name" value="RT_dom"/>
</dbReference>
<protein>
    <recommendedName>
        <fullName evidence="1">Reverse transcriptase domain-containing protein</fullName>
    </recommendedName>
</protein>
<dbReference type="OrthoDB" id="1934719at2759"/>
<feature type="domain" description="Reverse transcriptase" evidence="1">
    <location>
        <begin position="11"/>
        <end position="95"/>
    </location>
</feature>
<dbReference type="PANTHER" id="PTHR31635">
    <property type="entry name" value="REVERSE TRANSCRIPTASE DOMAIN-CONTAINING PROTEIN-RELATED"/>
    <property type="match status" value="1"/>
</dbReference>
<organism evidence="2 3">
    <name type="scientific">Gossypium stocksii</name>
    <dbReference type="NCBI Taxonomy" id="47602"/>
    <lineage>
        <taxon>Eukaryota</taxon>
        <taxon>Viridiplantae</taxon>
        <taxon>Streptophyta</taxon>
        <taxon>Embryophyta</taxon>
        <taxon>Tracheophyta</taxon>
        <taxon>Spermatophyta</taxon>
        <taxon>Magnoliopsida</taxon>
        <taxon>eudicotyledons</taxon>
        <taxon>Gunneridae</taxon>
        <taxon>Pentapetalae</taxon>
        <taxon>rosids</taxon>
        <taxon>malvids</taxon>
        <taxon>Malvales</taxon>
        <taxon>Malvaceae</taxon>
        <taxon>Malvoideae</taxon>
        <taxon>Gossypium</taxon>
    </lineage>
</organism>
<evidence type="ECO:0000313" key="2">
    <source>
        <dbReference type="EMBL" id="KAH1064537.1"/>
    </source>
</evidence>
<proteinExistence type="predicted"/>
<accession>A0A9D3ZTC5</accession>
<dbReference type="EMBL" id="JAIQCV010000009">
    <property type="protein sequence ID" value="KAH1064537.1"/>
    <property type="molecule type" value="Genomic_DNA"/>
</dbReference>
<evidence type="ECO:0000313" key="3">
    <source>
        <dbReference type="Proteomes" id="UP000828251"/>
    </source>
</evidence>
<evidence type="ECO:0000259" key="1">
    <source>
        <dbReference type="Pfam" id="PF00078"/>
    </source>
</evidence>
<gene>
    <name evidence="2" type="ORF">J1N35_029524</name>
</gene>
<name>A0A9D3ZTC5_9ROSI</name>
<dbReference type="PANTHER" id="PTHR31635:SF196">
    <property type="entry name" value="REVERSE TRANSCRIPTASE DOMAIN-CONTAINING PROTEIN-RELATED"/>
    <property type="match status" value="1"/>
</dbReference>
<reference evidence="2 3" key="1">
    <citation type="journal article" date="2021" name="Plant Biotechnol. J.">
        <title>Multi-omics assisted identification of the key and species-specific regulatory components of drought-tolerant mechanisms in Gossypium stocksii.</title>
        <authorList>
            <person name="Yu D."/>
            <person name="Ke L."/>
            <person name="Zhang D."/>
            <person name="Wu Y."/>
            <person name="Sun Y."/>
            <person name="Mei J."/>
            <person name="Sun J."/>
            <person name="Sun Y."/>
        </authorList>
    </citation>
    <scope>NUCLEOTIDE SEQUENCE [LARGE SCALE GENOMIC DNA]</scope>
    <source>
        <strain evidence="3">cv. E1</strain>
        <tissue evidence="2">Leaf</tissue>
    </source>
</reference>
<comment type="caution">
    <text evidence="2">The sequence shown here is derived from an EMBL/GenBank/DDBJ whole genome shotgun (WGS) entry which is preliminary data.</text>
</comment>
<dbReference type="Proteomes" id="UP000828251">
    <property type="component" value="Unassembled WGS sequence"/>
</dbReference>
<dbReference type="Pfam" id="PF00078">
    <property type="entry name" value="RVT_1"/>
    <property type="match status" value="1"/>
</dbReference>
<dbReference type="AlphaFoldDB" id="A0A9D3ZTC5"/>
<sequence>MKVIANCFRIIFPKIIGLEQAGFIAGRNITDNVIIAQEVIHSMMSSSKRKWMTIKIDLEKAYDRVRWDFIKASLQAAGVDTMVVDSISSLFGFQKVQNLGHYLGDPLFHKRVTNSTMHFVIEKVRGKLQSWFAKRLSIAGCITLA</sequence>
<keyword evidence="3" id="KW-1185">Reference proteome</keyword>